<feature type="compositionally biased region" description="Polar residues" evidence="1">
    <location>
        <begin position="1"/>
        <end position="14"/>
    </location>
</feature>
<dbReference type="Proteomes" id="UP000053732">
    <property type="component" value="Unassembled WGS sequence"/>
</dbReference>
<keyword evidence="3" id="KW-1185">Reference proteome</keyword>
<protein>
    <submittedName>
        <fullName evidence="2">Str. FM013</fullName>
    </submittedName>
</protein>
<gene>
    <name evidence="2" type="ORF">PCAMFM013_S071g000001</name>
</gene>
<evidence type="ECO:0000313" key="2">
    <source>
        <dbReference type="EMBL" id="CRL31064.1"/>
    </source>
</evidence>
<sequence>MVNGSDFKNPNTEDGQNDPPEIKDPAGSDDIDERMTRDYKEAIDKAKANKDRLPHAKPSSTGHHEPTEDGNDISWRPDPSGNPWRTF</sequence>
<evidence type="ECO:0000256" key="1">
    <source>
        <dbReference type="SAM" id="MobiDB-lite"/>
    </source>
</evidence>
<reference evidence="2 3" key="1">
    <citation type="journal article" date="2014" name="Nat. Commun.">
        <title>Multiple recent horizontal transfers of a large genomic region in cheese making fungi.</title>
        <authorList>
            <person name="Cheeseman K."/>
            <person name="Ropars J."/>
            <person name="Renault P."/>
            <person name="Dupont J."/>
            <person name="Gouzy J."/>
            <person name="Branca A."/>
            <person name="Abraham A.L."/>
            <person name="Ceppi M."/>
            <person name="Conseiller E."/>
            <person name="Debuchy R."/>
            <person name="Malagnac F."/>
            <person name="Goarin A."/>
            <person name="Silar P."/>
            <person name="Lacoste S."/>
            <person name="Sallet E."/>
            <person name="Bensimon A."/>
            <person name="Giraud T."/>
            <person name="Brygoo Y."/>
        </authorList>
    </citation>
    <scope>NUCLEOTIDE SEQUENCE [LARGE SCALE GENOMIC DNA]</scope>
    <source>
        <strain evidence="3">FM 013</strain>
    </source>
</reference>
<name>A0A0G4PY42_PENC3</name>
<dbReference type="AlphaFoldDB" id="A0A0G4PY42"/>
<organism evidence="2 3">
    <name type="scientific">Penicillium camemberti (strain FM 013)</name>
    <dbReference type="NCBI Taxonomy" id="1429867"/>
    <lineage>
        <taxon>Eukaryota</taxon>
        <taxon>Fungi</taxon>
        <taxon>Dikarya</taxon>
        <taxon>Ascomycota</taxon>
        <taxon>Pezizomycotina</taxon>
        <taxon>Eurotiomycetes</taxon>
        <taxon>Eurotiomycetidae</taxon>
        <taxon>Eurotiales</taxon>
        <taxon>Aspergillaceae</taxon>
        <taxon>Penicillium</taxon>
    </lineage>
</organism>
<proteinExistence type="predicted"/>
<accession>A0A0G4PY42</accession>
<evidence type="ECO:0000313" key="3">
    <source>
        <dbReference type="Proteomes" id="UP000053732"/>
    </source>
</evidence>
<feature type="region of interest" description="Disordered" evidence="1">
    <location>
        <begin position="1"/>
        <end position="87"/>
    </location>
</feature>
<dbReference type="EMBL" id="HG793204">
    <property type="protein sequence ID" value="CRL31064.1"/>
    <property type="molecule type" value="Genomic_DNA"/>
</dbReference>
<feature type="compositionally biased region" description="Basic and acidic residues" evidence="1">
    <location>
        <begin position="33"/>
        <end position="54"/>
    </location>
</feature>